<dbReference type="Pfam" id="PF11185">
    <property type="entry name" value="DUF2971"/>
    <property type="match status" value="1"/>
</dbReference>
<reference evidence="1 2" key="1">
    <citation type="submission" date="2019-10" db="EMBL/GenBank/DDBJ databases">
        <title>Epibacterium sp. nov., isolated from seawater.</title>
        <authorList>
            <person name="Zhang X."/>
            <person name="Li N."/>
        </authorList>
    </citation>
    <scope>NUCLEOTIDE SEQUENCE [LARGE SCALE GENOMIC DNA]</scope>
    <source>
        <strain evidence="1 2">SM1969</strain>
    </source>
</reference>
<comment type="caution">
    <text evidence="1">The sequence shown here is derived from an EMBL/GenBank/DDBJ whole genome shotgun (WGS) entry which is preliminary data.</text>
</comment>
<sequence>MLPDRLYRYRSTSPGYFTDELKHLVDNKVWLNFICKQNDPFEGTLRFDVETAEQFTANIYEYKCYLEEKYSLGNLLPDQVTETDISRSHLELPLFGDRVAKDVTQASFNRSWKNPLMWAHYANSYSGICLEFEKDLKRLDVVGPPILQVQYWSDQPPIYSPSEFYVHMKLHDALQNGVSDFTLNERFQTHRSDIAAIAREKMELAVLSKAAVWRYEEEFRMVSPSGNCGYSNVPGYRLSGVIFGNRAGDGLASQVIDVLGPELNYSRLELAGGQYGFRRVDLPGF</sequence>
<evidence type="ECO:0000313" key="2">
    <source>
        <dbReference type="Proteomes" id="UP000436694"/>
    </source>
</evidence>
<name>A0A844AYD4_9RHOB</name>
<proteinExistence type="predicted"/>
<protein>
    <submittedName>
        <fullName evidence="1">DUF2971 domain-containing protein</fullName>
    </submittedName>
</protein>
<dbReference type="AlphaFoldDB" id="A0A844AYD4"/>
<evidence type="ECO:0000313" key="1">
    <source>
        <dbReference type="EMBL" id="MQY43354.1"/>
    </source>
</evidence>
<dbReference type="EMBL" id="WIXK01000005">
    <property type="protein sequence ID" value="MQY43354.1"/>
    <property type="molecule type" value="Genomic_DNA"/>
</dbReference>
<dbReference type="RefSeq" id="WP_153548230.1">
    <property type="nucleotide sequence ID" value="NZ_WIXK01000005.1"/>
</dbReference>
<dbReference type="Proteomes" id="UP000436694">
    <property type="component" value="Unassembled WGS sequence"/>
</dbReference>
<gene>
    <name evidence="1" type="ORF">GG681_11935</name>
</gene>
<dbReference type="InterPro" id="IPR021352">
    <property type="entry name" value="DUF2971"/>
</dbReference>
<keyword evidence="2" id="KW-1185">Reference proteome</keyword>
<accession>A0A844AYD4</accession>
<organism evidence="1 2">
    <name type="scientific">Tritonibacter aquimaris</name>
    <dbReference type="NCBI Taxonomy" id="2663379"/>
    <lineage>
        <taxon>Bacteria</taxon>
        <taxon>Pseudomonadati</taxon>
        <taxon>Pseudomonadota</taxon>
        <taxon>Alphaproteobacteria</taxon>
        <taxon>Rhodobacterales</taxon>
        <taxon>Paracoccaceae</taxon>
        <taxon>Tritonibacter</taxon>
    </lineage>
</organism>